<protein>
    <submittedName>
        <fullName evidence="1">HDC13492</fullName>
    </submittedName>
</protein>
<sequence length="155" mass="16391">MCRQARPGDPWPHRSASSLSFASTACSLEGLVSVYNLVIVPGLSISFYGPSHKGKAQISDLRSLVSDPSPSISFSFGISVCPSYSAITDTIANCEHTRLLKLAKAEHPRSSLGGSVALCFGGLQASLVRWFAGAVGEVVPWCSGAMERQSIVEFA</sequence>
<organism evidence="1">
    <name type="scientific">Drosophila melanogaster</name>
    <name type="common">Fruit fly</name>
    <dbReference type="NCBI Taxonomy" id="7227"/>
    <lineage>
        <taxon>Eukaryota</taxon>
        <taxon>Metazoa</taxon>
        <taxon>Ecdysozoa</taxon>
        <taxon>Arthropoda</taxon>
        <taxon>Hexapoda</taxon>
        <taxon>Insecta</taxon>
        <taxon>Pterygota</taxon>
        <taxon>Neoptera</taxon>
        <taxon>Endopterygota</taxon>
        <taxon>Diptera</taxon>
        <taxon>Brachycera</taxon>
        <taxon>Muscomorpha</taxon>
        <taxon>Ephydroidea</taxon>
        <taxon>Drosophilidae</taxon>
        <taxon>Drosophila</taxon>
        <taxon>Sophophora</taxon>
    </lineage>
</organism>
<accession>Q6IK24</accession>
<dbReference type="EMBL" id="BK002542">
    <property type="protein sequence ID" value="DAA04048.1"/>
    <property type="molecule type" value="Genomic_DNA"/>
</dbReference>
<name>Q6IK24_DROME</name>
<gene>
    <name evidence="1" type="ORF">HDC13492</name>
</gene>
<reference evidence="1" key="1">
    <citation type="journal article" date="2003" name="Genome Biol.">
        <title>An integrated gene annotation and transcriptional profiling approach towards the full gene content of the Drosophila genome.</title>
        <authorList>
            <person name="Hild M."/>
            <person name="Beckmann B."/>
            <person name="Haas S.A."/>
            <person name="Koch B."/>
            <person name="Solovyev V."/>
            <person name="Busold C."/>
            <person name="Fellenberg K."/>
            <person name="Boutros M."/>
            <person name="Vingron M."/>
            <person name="Sauer F."/>
            <person name="Hoheisel J.D."/>
            <person name="Paro R."/>
        </authorList>
    </citation>
    <scope>NUCLEOTIDE SEQUENCE</scope>
</reference>
<dbReference type="PROSITE" id="PS51257">
    <property type="entry name" value="PROKAR_LIPOPROTEIN"/>
    <property type="match status" value="1"/>
</dbReference>
<proteinExistence type="predicted"/>
<dbReference type="AlphaFoldDB" id="Q6IK24"/>
<evidence type="ECO:0000313" key="1">
    <source>
        <dbReference type="EMBL" id="DAA04048.1"/>
    </source>
</evidence>